<feature type="region of interest" description="Disordered" evidence="13">
    <location>
        <begin position="562"/>
        <end position="581"/>
    </location>
</feature>
<dbReference type="EMBL" id="KV428196">
    <property type="protein sequence ID" value="KZT34160.1"/>
    <property type="molecule type" value="Genomic_DNA"/>
</dbReference>
<evidence type="ECO:0000256" key="12">
    <source>
        <dbReference type="RuleBase" id="RU079119"/>
    </source>
</evidence>
<evidence type="ECO:0000256" key="7">
    <source>
        <dbReference type="ARBA" id="ARBA00023136"/>
    </source>
</evidence>
<feature type="transmembrane region" description="Helical" evidence="12">
    <location>
        <begin position="155"/>
        <end position="174"/>
    </location>
</feature>
<evidence type="ECO:0000256" key="13">
    <source>
        <dbReference type="SAM" id="MobiDB-lite"/>
    </source>
</evidence>
<feature type="domain" description="Palmitoyltransferase DHHC" evidence="14">
    <location>
        <begin position="268"/>
        <end position="404"/>
    </location>
</feature>
<dbReference type="Pfam" id="PF12796">
    <property type="entry name" value="Ank_2"/>
    <property type="match status" value="1"/>
</dbReference>
<gene>
    <name evidence="15" type="ORF">SISSUDRAFT_1026903</name>
</gene>
<feature type="transmembrane region" description="Helical" evidence="12">
    <location>
        <begin position="186"/>
        <end position="205"/>
    </location>
</feature>
<protein>
    <recommendedName>
        <fullName evidence="12">Palmitoyltransferase</fullName>
        <ecNumber evidence="12">2.3.1.225</ecNumber>
    </recommendedName>
</protein>
<dbReference type="InterPro" id="IPR001594">
    <property type="entry name" value="Palmitoyltrfase_DHHC"/>
</dbReference>
<feature type="repeat" description="ANK" evidence="11">
    <location>
        <begin position="52"/>
        <end position="84"/>
    </location>
</feature>
<dbReference type="EC" id="2.3.1.225" evidence="12"/>
<evidence type="ECO:0000259" key="14">
    <source>
        <dbReference type="Pfam" id="PF01529"/>
    </source>
</evidence>
<keyword evidence="8" id="KW-0564">Palmitate</keyword>
<keyword evidence="9" id="KW-0449">Lipoprotein</keyword>
<evidence type="ECO:0000313" key="16">
    <source>
        <dbReference type="Proteomes" id="UP000076798"/>
    </source>
</evidence>
<keyword evidence="5 12" id="KW-1133">Transmembrane helix</keyword>
<accession>A0A165ZCC6</accession>
<feature type="compositionally biased region" description="Basic and acidic residues" evidence="13">
    <location>
        <begin position="534"/>
        <end position="553"/>
    </location>
</feature>
<dbReference type="InterPro" id="IPR036770">
    <property type="entry name" value="Ankyrin_rpt-contain_sf"/>
</dbReference>
<organism evidence="15 16">
    <name type="scientific">Sistotremastrum suecicum HHB10207 ss-3</name>
    <dbReference type="NCBI Taxonomy" id="1314776"/>
    <lineage>
        <taxon>Eukaryota</taxon>
        <taxon>Fungi</taxon>
        <taxon>Dikarya</taxon>
        <taxon>Basidiomycota</taxon>
        <taxon>Agaricomycotina</taxon>
        <taxon>Agaricomycetes</taxon>
        <taxon>Sistotremastrales</taxon>
        <taxon>Sistotremastraceae</taxon>
        <taxon>Sistotremastrum</taxon>
    </lineage>
</organism>
<dbReference type="AlphaFoldDB" id="A0A165ZCC6"/>
<evidence type="ECO:0000256" key="11">
    <source>
        <dbReference type="PROSITE-ProRule" id="PRU00023"/>
    </source>
</evidence>
<name>A0A165ZCC6_9AGAM</name>
<keyword evidence="7 12" id="KW-0472">Membrane</keyword>
<evidence type="ECO:0000313" key="15">
    <source>
        <dbReference type="EMBL" id="KZT34160.1"/>
    </source>
</evidence>
<evidence type="ECO:0000256" key="9">
    <source>
        <dbReference type="ARBA" id="ARBA00023288"/>
    </source>
</evidence>
<dbReference type="OrthoDB" id="6781668at2759"/>
<dbReference type="STRING" id="1314776.A0A165ZCC6"/>
<dbReference type="GO" id="GO:0019706">
    <property type="term" value="F:protein-cysteine S-palmitoyltransferase activity"/>
    <property type="evidence" value="ECO:0007669"/>
    <property type="project" value="UniProtKB-EC"/>
</dbReference>
<dbReference type="PROSITE" id="PS50297">
    <property type="entry name" value="ANK_REP_REGION"/>
    <property type="match status" value="2"/>
</dbReference>
<keyword evidence="12" id="KW-0012">Acyltransferase</keyword>
<dbReference type="InterPro" id="IPR002110">
    <property type="entry name" value="Ankyrin_rpt"/>
</dbReference>
<evidence type="ECO:0000256" key="3">
    <source>
        <dbReference type="ARBA" id="ARBA00022692"/>
    </source>
</evidence>
<comment type="domain">
    <text evidence="12">The DHHC domain is required for palmitoyltransferase activity.</text>
</comment>
<proteinExistence type="inferred from homology"/>
<dbReference type="GO" id="GO:0016020">
    <property type="term" value="C:membrane"/>
    <property type="evidence" value="ECO:0007669"/>
    <property type="project" value="UniProtKB-SubCell"/>
</dbReference>
<dbReference type="PROSITE" id="PS50088">
    <property type="entry name" value="ANK_REPEAT"/>
    <property type="match status" value="2"/>
</dbReference>
<evidence type="ECO:0000256" key="4">
    <source>
        <dbReference type="ARBA" id="ARBA00022737"/>
    </source>
</evidence>
<feature type="region of interest" description="Disordered" evidence="13">
    <location>
        <begin position="419"/>
        <end position="457"/>
    </location>
</feature>
<evidence type="ECO:0000256" key="10">
    <source>
        <dbReference type="ARBA" id="ARBA00048048"/>
    </source>
</evidence>
<feature type="repeat" description="ANK" evidence="11">
    <location>
        <begin position="19"/>
        <end position="51"/>
    </location>
</feature>
<keyword evidence="3 12" id="KW-0812">Transmembrane</keyword>
<feature type="transmembrane region" description="Helical" evidence="12">
    <location>
        <begin position="315"/>
        <end position="337"/>
    </location>
</feature>
<keyword evidence="16" id="KW-1185">Reference proteome</keyword>
<evidence type="ECO:0000256" key="6">
    <source>
        <dbReference type="ARBA" id="ARBA00023043"/>
    </source>
</evidence>
<dbReference type="SUPFAM" id="SSF48403">
    <property type="entry name" value="Ankyrin repeat"/>
    <property type="match status" value="1"/>
</dbReference>
<dbReference type="PANTHER" id="PTHR24161">
    <property type="entry name" value="ANK_REP_REGION DOMAIN-CONTAINING PROTEIN-RELATED"/>
    <property type="match status" value="1"/>
</dbReference>
<dbReference type="PANTHER" id="PTHR24161:SF85">
    <property type="entry name" value="PALMITOYLTRANSFERASE HIP14"/>
    <property type="match status" value="1"/>
</dbReference>
<feature type="transmembrane region" description="Helical" evidence="12">
    <location>
        <begin position="129"/>
        <end position="149"/>
    </location>
</feature>
<comment type="subcellular location">
    <subcellularLocation>
        <location evidence="1">Membrane</location>
        <topology evidence="1">Multi-pass membrane protein</topology>
    </subcellularLocation>
</comment>
<dbReference type="Pfam" id="PF01529">
    <property type="entry name" value="DHHC"/>
    <property type="match status" value="1"/>
</dbReference>
<feature type="region of interest" description="Disordered" evidence="13">
    <location>
        <begin position="534"/>
        <end position="554"/>
    </location>
</feature>
<comment type="similarity">
    <text evidence="2">Belongs to the DHHC palmitoyltransferase family. AKR/ZDHHC17 subfamily.</text>
</comment>
<dbReference type="PROSITE" id="PS50216">
    <property type="entry name" value="DHHC"/>
    <property type="match status" value="1"/>
</dbReference>
<dbReference type="Gene3D" id="1.25.40.20">
    <property type="entry name" value="Ankyrin repeat-containing domain"/>
    <property type="match status" value="2"/>
</dbReference>
<reference evidence="15 16" key="1">
    <citation type="journal article" date="2016" name="Mol. Biol. Evol.">
        <title>Comparative Genomics of Early-Diverging Mushroom-Forming Fungi Provides Insights into the Origins of Lignocellulose Decay Capabilities.</title>
        <authorList>
            <person name="Nagy L.G."/>
            <person name="Riley R."/>
            <person name="Tritt A."/>
            <person name="Adam C."/>
            <person name="Daum C."/>
            <person name="Floudas D."/>
            <person name="Sun H."/>
            <person name="Yadav J.S."/>
            <person name="Pangilinan J."/>
            <person name="Larsson K.H."/>
            <person name="Matsuura K."/>
            <person name="Barry K."/>
            <person name="Labutti K."/>
            <person name="Kuo R."/>
            <person name="Ohm R.A."/>
            <person name="Bhattacharya S.S."/>
            <person name="Shirouzu T."/>
            <person name="Yoshinaga Y."/>
            <person name="Martin F.M."/>
            <person name="Grigoriev I.V."/>
            <person name="Hibbett D.S."/>
        </authorList>
    </citation>
    <scope>NUCLEOTIDE SEQUENCE [LARGE SCALE GENOMIC DNA]</scope>
    <source>
        <strain evidence="15 16">HHB10207 ss-3</strain>
    </source>
</reference>
<keyword evidence="6 11" id="KW-0040">ANK repeat</keyword>
<evidence type="ECO:0000256" key="1">
    <source>
        <dbReference type="ARBA" id="ARBA00004141"/>
    </source>
</evidence>
<evidence type="ECO:0000256" key="8">
    <source>
        <dbReference type="ARBA" id="ARBA00023139"/>
    </source>
</evidence>
<keyword evidence="12" id="KW-0808">Transferase</keyword>
<evidence type="ECO:0000256" key="5">
    <source>
        <dbReference type="ARBA" id="ARBA00022989"/>
    </source>
</evidence>
<feature type="transmembrane region" description="Helical" evidence="12">
    <location>
        <begin position="217"/>
        <end position="234"/>
    </location>
</feature>
<dbReference type="Proteomes" id="UP000076798">
    <property type="component" value="Unassembled WGS sequence"/>
</dbReference>
<dbReference type="SMART" id="SM00248">
    <property type="entry name" value="ANK"/>
    <property type="match status" value="2"/>
</dbReference>
<sequence>MALLYLLHQPVAVDSPDAQGHTSLMWAAYQGDALSVDILLKHGASVSIKDQVGLTPLHWAVVRGNKFCIRKLVEAGADLNAKDENGKTPKEMAIELKSLGAYKKALEEGGLNEDGVLIPRQFSERNTKIAIFLIPTLFFYLIFTTLSILPWYTGIVLAMAEFFGMHHIVSRVLLNHSAYTEQVAQSPYFAGIINASLVWVAWAWFSRLVRNTPGFAFTNLAFTLTFLLCAYNFFRSITLDPGSCPKPANDAELKSTIEDLASEGRLNGQSFCVECMARKALRSKHCKVCGKCTARFDHHCPWIWNCVGVNNHRQFVIFVTTLVIGISLFDYLTYQYFAMLPLPPLTEDPSSDSCLFPASLCSLTSHDTFLFSVALWSTLQLTWTLLLLIGQLWQITRQMTTFEVSNLGRYGFMGGRSGTSLAQQQGHQHQHHHGPSLDGVSDMDASSVNGGGHGGHKHRHGACGSGFLLKLLGLDRYTSKNAASGLTKASRASNPFDAGLISNCIDFWTRGRELGVEYERLYVVPGEGFKEAKRRNEREHLDDGPGHGGEKRRGMLMGWGARLRGNNSGGGYLPLRTEEQV</sequence>
<evidence type="ECO:0000256" key="2">
    <source>
        <dbReference type="ARBA" id="ARBA00010104"/>
    </source>
</evidence>
<keyword evidence="4" id="KW-0677">Repeat</keyword>
<comment type="catalytic activity">
    <reaction evidence="10 12">
        <text>L-cysteinyl-[protein] + hexadecanoyl-CoA = S-hexadecanoyl-L-cysteinyl-[protein] + CoA</text>
        <dbReference type="Rhea" id="RHEA:36683"/>
        <dbReference type="Rhea" id="RHEA-COMP:10131"/>
        <dbReference type="Rhea" id="RHEA-COMP:11032"/>
        <dbReference type="ChEBI" id="CHEBI:29950"/>
        <dbReference type="ChEBI" id="CHEBI:57287"/>
        <dbReference type="ChEBI" id="CHEBI:57379"/>
        <dbReference type="ChEBI" id="CHEBI:74151"/>
        <dbReference type="EC" id="2.3.1.225"/>
    </reaction>
</comment>
<feature type="transmembrane region" description="Helical" evidence="12">
    <location>
        <begin position="369"/>
        <end position="389"/>
    </location>
</feature>